<keyword evidence="4" id="KW-1185">Reference proteome</keyword>
<accession>A0A328A9X9</accession>
<keyword evidence="2" id="KW-0472">Membrane</keyword>
<evidence type="ECO:0008006" key="5">
    <source>
        <dbReference type="Google" id="ProtNLM"/>
    </source>
</evidence>
<feature type="transmembrane region" description="Helical" evidence="2">
    <location>
        <begin position="101"/>
        <end position="120"/>
    </location>
</feature>
<dbReference type="OrthoDB" id="9795736at2"/>
<comment type="caution">
    <text evidence="3">The sequence shown here is derived from an EMBL/GenBank/DDBJ whole genome shotgun (WGS) entry which is preliminary data.</text>
</comment>
<name>A0A328A9X9_9CAUL</name>
<dbReference type="EMBL" id="QFYR01000004">
    <property type="protein sequence ID" value="RAK51440.1"/>
    <property type="molecule type" value="Genomic_DNA"/>
</dbReference>
<sequence length="186" mass="21030">MGESAHRNEHLAQELLGCGYGELSPVQKSVIDLIATEQPTGVSRELRVDDRSFGERLADNVAAVGGSWTFIVAFAVLLAGWMAWNAWGKGHHLAFDPFPFIFLNLMLSMIAALQAPVIMMSQNRAAARDRQAAEHDYVVNLRAELEIMRLHDKIDVLRQREILELLKRQSETIRLLRQQVQQLTKD</sequence>
<evidence type="ECO:0000313" key="4">
    <source>
        <dbReference type="Proteomes" id="UP000249725"/>
    </source>
</evidence>
<organism evidence="3 4">
    <name type="scientific">Phenylobacterium deserti</name>
    <dbReference type="NCBI Taxonomy" id="1914756"/>
    <lineage>
        <taxon>Bacteria</taxon>
        <taxon>Pseudomonadati</taxon>
        <taxon>Pseudomonadota</taxon>
        <taxon>Alphaproteobacteria</taxon>
        <taxon>Caulobacterales</taxon>
        <taxon>Caulobacteraceae</taxon>
        <taxon>Phenylobacterium</taxon>
    </lineage>
</organism>
<evidence type="ECO:0000256" key="1">
    <source>
        <dbReference type="SAM" id="Coils"/>
    </source>
</evidence>
<evidence type="ECO:0000313" key="3">
    <source>
        <dbReference type="EMBL" id="RAK51440.1"/>
    </source>
</evidence>
<evidence type="ECO:0000256" key="2">
    <source>
        <dbReference type="SAM" id="Phobius"/>
    </source>
</evidence>
<feature type="coiled-coil region" evidence="1">
    <location>
        <begin position="140"/>
        <end position="186"/>
    </location>
</feature>
<proteinExistence type="predicted"/>
<dbReference type="PANTHER" id="PTHR41386">
    <property type="entry name" value="INTEGRAL MEMBRANE PROTEIN-RELATED"/>
    <property type="match status" value="1"/>
</dbReference>
<keyword evidence="1" id="KW-0175">Coiled coil</keyword>
<reference evidence="4" key="1">
    <citation type="submission" date="2018-05" db="EMBL/GenBank/DDBJ databases">
        <authorList>
            <person name="Li X."/>
        </authorList>
    </citation>
    <scope>NUCLEOTIDE SEQUENCE [LARGE SCALE GENOMIC DNA]</scope>
    <source>
        <strain evidence="4">YIM 73061</strain>
    </source>
</reference>
<gene>
    <name evidence="3" type="ORF">DJ018_16010</name>
</gene>
<dbReference type="PANTHER" id="PTHR41386:SF1">
    <property type="entry name" value="MEMBRANE PROTEIN"/>
    <property type="match status" value="1"/>
</dbReference>
<dbReference type="RefSeq" id="WP_111515975.1">
    <property type="nucleotide sequence ID" value="NZ_QFYR01000004.1"/>
</dbReference>
<dbReference type="Pfam" id="PF06210">
    <property type="entry name" value="DUF1003"/>
    <property type="match status" value="1"/>
</dbReference>
<keyword evidence="2" id="KW-1133">Transmembrane helix</keyword>
<keyword evidence="2" id="KW-0812">Transmembrane</keyword>
<feature type="transmembrane region" description="Helical" evidence="2">
    <location>
        <begin position="61"/>
        <end position="81"/>
    </location>
</feature>
<dbReference type="AlphaFoldDB" id="A0A328A9X9"/>
<dbReference type="InterPro" id="IPR010406">
    <property type="entry name" value="DUF1003"/>
</dbReference>
<protein>
    <recommendedName>
        <fullName evidence="5">DUF1003 domain-containing protein</fullName>
    </recommendedName>
</protein>
<dbReference type="Proteomes" id="UP000249725">
    <property type="component" value="Unassembled WGS sequence"/>
</dbReference>